<dbReference type="EMBL" id="RBWV01000009">
    <property type="protein sequence ID" value="RKS80121.1"/>
    <property type="molecule type" value="Genomic_DNA"/>
</dbReference>
<evidence type="ECO:0000256" key="1">
    <source>
        <dbReference type="ARBA" id="ARBA00004413"/>
    </source>
</evidence>
<evidence type="ECO:0000256" key="5">
    <source>
        <dbReference type="ARBA" id="ARBA00022779"/>
    </source>
</evidence>
<dbReference type="SUPFAM" id="SSF101801">
    <property type="entry name" value="Surface presentation of antigens (SPOA)"/>
    <property type="match status" value="1"/>
</dbReference>
<comment type="similarity">
    <text evidence="2">Belongs to the FliN/MopA/SpaO family.</text>
</comment>
<dbReference type="OrthoDB" id="9773459at2"/>
<dbReference type="RefSeq" id="WP_121191854.1">
    <property type="nucleotide sequence ID" value="NZ_RBWV01000009.1"/>
</dbReference>
<dbReference type="Gene3D" id="2.30.330.10">
    <property type="entry name" value="SpoA-like"/>
    <property type="match status" value="1"/>
</dbReference>
<evidence type="ECO:0000256" key="3">
    <source>
        <dbReference type="ARBA" id="ARBA00022475"/>
    </source>
</evidence>
<dbReference type="GO" id="GO:0009425">
    <property type="term" value="C:bacterial-type flagellum basal body"/>
    <property type="evidence" value="ECO:0007669"/>
    <property type="project" value="InterPro"/>
</dbReference>
<keyword evidence="3" id="KW-1003">Cell membrane</keyword>
<comment type="caution">
    <text evidence="8">The sequence shown here is derived from an EMBL/GenBank/DDBJ whole genome shotgun (WGS) entry which is preliminary data.</text>
</comment>
<dbReference type="InterPro" id="IPR051469">
    <property type="entry name" value="FliN/MopA/SpaO"/>
</dbReference>
<dbReference type="InterPro" id="IPR036429">
    <property type="entry name" value="SpoA-like_sf"/>
</dbReference>
<keyword evidence="8" id="KW-0969">Cilium</keyword>
<evidence type="ECO:0000256" key="4">
    <source>
        <dbReference type="ARBA" id="ARBA00022500"/>
    </source>
</evidence>
<comment type="subcellular location">
    <subcellularLocation>
        <location evidence="1">Cell membrane</location>
        <topology evidence="1">Peripheral membrane protein</topology>
        <orientation evidence="1">Cytoplasmic side</orientation>
    </subcellularLocation>
</comment>
<dbReference type="GO" id="GO:0071973">
    <property type="term" value="P:bacterial-type flagellum-dependent cell motility"/>
    <property type="evidence" value="ECO:0007669"/>
    <property type="project" value="InterPro"/>
</dbReference>
<name>A0A420XTQ3_9ACTN</name>
<organism evidence="8 9">
    <name type="scientific">Motilibacter peucedani</name>
    <dbReference type="NCBI Taxonomy" id="598650"/>
    <lineage>
        <taxon>Bacteria</taxon>
        <taxon>Bacillati</taxon>
        <taxon>Actinomycetota</taxon>
        <taxon>Actinomycetes</taxon>
        <taxon>Motilibacterales</taxon>
        <taxon>Motilibacteraceae</taxon>
        <taxon>Motilibacter</taxon>
    </lineage>
</organism>
<accession>A0A420XTQ3</accession>
<protein>
    <submittedName>
        <fullName evidence="8">Flagellar motor switch protein FliN/FliY</fullName>
    </submittedName>
</protein>
<keyword evidence="6" id="KW-0472">Membrane</keyword>
<dbReference type="PANTHER" id="PTHR43484">
    <property type="match status" value="1"/>
</dbReference>
<dbReference type="InterPro" id="IPR001543">
    <property type="entry name" value="FliN-like_C"/>
</dbReference>
<proteinExistence type="inferred from homology"/>
<dbReference type="Pfam" id="PF01052">
    <property type="entry name" value="FliMN_C"/>
    <property type="match status" value="1"/>
</dbReference>
<dbReference type="InterPro" id="IPR012826">
    <property type="entry name" value="FliN"/>
</dbReference>
<keyword evidence="8" id="KW-0282">Flagellum</keyword>
<dbReference type="GO" id="GO:0005886">
    <property type="term" value="C:plasma membrane"/>
    <property type="evidence" value="ECO:0007669"/>
    <property type="project" value="UniProtKB-SubCell"/>
</dbReference>
<dbReference type="PRINTS" id="PR00956">
    <property type="entry name" value="FLGMOTORFLIN"/>
</dbReference>
<reference evidence="8 9" key="1">
    <citation type="submission" date="2018-10" db="EMBL/GenBank/DDBJ databases">
        <title>Genomic Encyclopedia of Archaeal and Bacterial Type Strains, Phase II (KMG-II): from individual species to whole genera.</title>
        <authorList>
            <person name="Goeker M."/>
        </authorList>
    </citation>
    <scope>NUCLEOTIDE SEQUENCE [LARGE SCALE GENOMIC DNA]</scope>
    <source>
        <strain evidence="8 9">RP-AC37</strain>
    </source>
</reference>
<dbReference type="InParanoid" id="A0A420XTQ3"/>
<evidence type="ECO:0000256" key="6">
    <source>
        <dbReference type="ARBA" id="ARBA00023136"/>
    </source>
</evidence>
<feature type="domain" description="Flagellar motor switch protein FliN-like C-terminal" evidence="7">
    <location>
        <begin position="170"/>
        <end position="240"/>
    </location>
</feature>
<evidence type="ECO:0000313" key="9">
    <source>
        <dbReference type="Proteomes" id="UP000281955"/>
    </source>
</evidence>
<dbReference type="AlphaFoldDB" id="A0A420XTQ3"/>
<sequence length="249" mass="24571">MSTVVAPEIVEVVLAAAGAAAAALPSAAPLAVGSPVTDLGMLPLPQNAAVAVLAGFSGGVRGSSLVIVPSDLVEALAQSPLGQLDLAAAVRAGLVAGAETLGQVVVEAGTELPVEVALESLAGAGTAVYVPLLDGGEVTVVYAVAIAGTVPPARRAGAGRPGGRAAGLELLRDVEMEVTAELGRTRMTVRELLSLSPGAVVELDRAAGSPADLLVNGTLIARGEVVVVDEEYGIRITELVGPGAEDGAR</sequence>
<evidence type="ECO:0000256" key="2">
    <source>
        <dbReference type="ARBA" id="ARBA00009226"/>
    </source>
</evidence>
<dbReference type="InterPro" id="IPR001172">
    <property type="entry name" value="FliN_T3SS_HrcQb"/>
</dbReference>
<gene>
    <name evidence="8" type="ORF">CLV35_0542</name>
</gene>
<dbReference type="PANTHER" id="PTHR43484:SF1">
    <property type="entry name" value="FLAGELLAR MOTOR SWITCH PROTEIN FLIN"/>
    <property type="match status" value="1"/>
</dbReference>
<keyword evidence="4" id="KW-0145">Chemotaxis</keyword>
<dbReference type="NCBIfam" id="TIGR02480">
    <property type="entry name" value="fliN"/>
    <property type="match status" value="1"/>
</dbReference>
<keyword evidence="8" id="KW-0966">Cell projection</keyword>
<dbReference type="GO" id="GO:0003774">
    <property type="term" value="F:cytoskeletal motor activity"/>
    <property type="evidence" value="ECO:0007669"/>
    <property type="project" value="InterPro"/>
</dbReference>
<dbReference type="GO" id="GO:0006935">
    <property type="term" value="P:chemotaxis"/>
    <property type="evidence" value="ECO:0007669"/>
    <property type="project" value="UniProtKB-KW"/>
</dbReference>
<dbReference type="Proteomes" id="UP000281955">
    <property type="component" value="Unassembled WGS sequence"/>
</dbReference>
<keyword evidence="5" id="KW-0283">Flagellar rotation</keyword>
<keyword evidence="9" id="KW-1185">Reference proteome</keyword>
<evidence type="ECO:0000259" key="7">
    <source>
        <dbReference type="Pfam" id="PF01052"/>
    </source>
</evidence>
<evidence type="ECO:0000313" key="8">
    <source>
        <dbReference type="EMBL" id="RKS80121.1"/>
    </source>
</evidence>